<name>A0A2V4W0H9_PAEBA</name>
<dbReference type="PANTHER" id="PTHR33175">
    <property type="entry name" value="DNA-BINDING PROTEIN HU"/>
    <property type="match status" value="1"/>
</dbReference>
<dbReference type="InterPro" id="IPR000119">
    <property type="entry name" value="Hist_DNA-bd"/>
</dbReference>
<evidence type="ECO:0000313" key="8">
    <source>
        <dbReference type="Proteomes" id="UP000509327"/>
    </source>
</evidence>
<dbReference type="CDD" id="cd13831">
    <property type="entry name" value="HU"/>
    <property type="match status" value="1"/>
</dbReference>
<evidence type="ECO:0000313" key="7">
    <source>
        <dbReference type="Proteomes" id="UP000247790"/>
    </source>
</evidence>
<dbReference type="SMART" id="SM00411">
    <property type="entry name" value="BHL"/>
    <property type="match status" value="1"/>
</dbReference>
<dbReference type="PANTHER" id="PTHR33175:SF3">
    <property type="entry name" value="DNA-BINDING PROTEIN HU-BETA"/>
    <property type="match status" value="1"/>
</dbReference>
<dbReference type="GO" id="GO:0005829">
    <property type="term" value="C:cytosol"/>
    <property type="evidence" value="ECO:0007669"/>
    <property type="project" value="TreeGrafter"/>
</dbReference>
<comment type="similarity">
    <text evidence="1 4">Belongs to the bacterial histone-like protein family.</text>
</comment>
<sequence>MNKSGLVNAVAEKTGLTKKDTEQVINETLAAITETLANGDKVQLIGFGNFEVRDTKERNGVNPKLLKELKEQGVDEATAKAQASVYIPASKKPAFKAAKALKDTVKE</sequence>
<keyword evidence="8" id="KW-1185">Reference proteome</keyword>
<dbReference type="AlphaFoldDB" id="A0A2V4W0H9"/>
<evidence type="ECO:0000256" key="4">
    <source>
        <dbReference type="RuleBase" id="RU003939"/>
    </source>
</evidence>
<dbReference type="GO" id="GO:0003677">
    <property type="term" value="F:DNA binding"/>
    <property type="evidence" value="ECO:0007669"/>
    <property type="project" value="UniProtKB-KW"/>
</dbReference>
<organism evidence="5 7">
    <name type="scientific">Paenibacillus barcinonensis</name>
    <dbReference type="NCBI Taxonomy" id="198119"/>
    <lineage>
        <taxon>Bacteria</taxon>
        <taxon>Bacillati</taxon>
        <taxon>Bacillota</taxon>
        <taxon>Bacilli</taxon>
        <taxon>Bacillales</taxon>
        <taxon>Paenibacillaceae</taxon>
        <taxon>Paenibacillus</taxon>
    </lineage>
</organism>
<dbReference type="EMBL" id="QJSW01000002">
    <property type="protein sequence ID" value="PYE51625.1"/>
    <property type="molecule type" value="Genomic_DNA"/>
</dbReference>
<dbReference type="RefSeq" id="WP_110895102.1">
    <property type="nucleotide sequence ID" value="NZ_CP054614.1"/>
</dbReference>
<dbReference type="Pfam" id="PF00216">
    <property type="entry name" value="Bac_DNA_binding"/>
    <property type="match status" value="1"/>
</dbReference>
<dbReference type="Gene3D" id="4.10.520.10">
    <property type="entry name" value="IHF-like DNA-binding proteins"/>
    <property type="match status" value="1"/>
</dbReference>
<dbReference type="GO" id="GO:0030527">
    <property type="term" value="F:structural constituent of chromatin"/>
    <property type="evidence" value="ECO:0007669"/>
    <property type="project" value="InterPro"/>
</dbReference>
<evidence type="ECO:0000256" key="3">
    <source>
        <dbReference type="ARBA" id="ARBA00023125"/>
    </source>
</evidence>
<evidence type="ECO:0000313" key="6">
    <source>
        <dbReference type="EMBL" id="QKS55989.1"/>
    </source>
</evidence>
<evidence type="ECO:0000313" key="5">
    <source>
        <dbReference type="EMBL" id="PYE51625.1"/>
    </source>
</evidence>
<reference evidence="5 7" key="1">
    <citation type="submission" date="2018-06" db="EMBL/GenBank/DDBJ databases">
        <title>Genomic Encyclopedia of Type Strains, Phase III (KMG-III): the genomes of soil and plant-associated and newly described type strains.</title>
        <authorList>
            <person name="Whitman W."/>
        </authorList>
    </citation>
    <scope>NUCLEOTIDE SEQUENCE [LARGE SCALE GENOMIC DNA]</scope>
    <source>
        <strain evidence="5 7">CECT 7022</strain>
    </source>
</reference>
<keyword evidence="3 5" id="KW-0238">DNA-binding</keyword>
<dbReference type="GO" id="GO:0030261">
    <property type="term" value="P:chromosome condensation"/>
    <property type="evidence" value="ECO:0007669"/>
    <property type="project" value="UniProtKB-KW"/>
</dbReference>
<gene>
    <name evidence="5" type="ORF">DFQ00_102420</name>
    <name evidence="6" type="ORF">HUB98_06285</name>
</gene>
<reference evidence="6 8" key="2">
    <citation type="submission" date="2020-06" db="EMBL/GenBank/DDBJ databases">
        <title>Complete genome of Paenibacillus barcinonensis KACC11450.</title>
        <authorList>
            <person name="Kim M."/>
            <person name="Park Y.-J."/>
            <person name="Shin J.-H."/>
        </authorList>
    </citation>
    <scope>NUCLEOTIDE SEQUENCE [LARGE SCALE GENOMIC DNA]</scope>
    <source>
        <strain evidence="6 8">KACC11450</strain>
    </source>
</reference>
<evidence type="ECO:0000256" key="2">
    <source>
        <dbReference type="ARBA" id="ARBA00023067"/>
    </source>
</evidence>
<proteinExistence type="inferred from homology"/>
<dbReference type="Proteomes" id="UP000247790">
    <property type="component" value="Unassembled WGS sequence"/>
</dbReference>
<dbReference type="OrthoDB" id="9799835at2"/>
<dbReference type="PRINTS" id="PR01727">
    <property type="entry name" value="DNABINDINGHU"/>
</dbReference>
<dbReference type="SUPFAM" id="SSF47729">
    <property type="entry name" value="IHF-like DNA-binding proteins"/>
    <property type="match status" value="1"/>
</dbReference>
<protein>
    <submittedName>
        <fullName evidence="5">DNA-binding protein HU-beta</fullName>
    </submittedName>
    <submittedName>
        <fullName evidence="6">HU family DNA-binding protein</fullName>
    </submittedName>
</protein>
<keyword evidence="2" id="KW-0226">DNA condensation</keyword>
<accession>A0A2V4W0H9</accession>
<dbReference type="Proteomes" id="UP000509327">
    <property type="component" value="Chromosome"/>
</dbReference>
<dbReference type="EMBL" id="CP054614">
    <property type="protein sequence ID" value="QKS55989.1"/>
    <property type="molecule type" value="Genomic_DNA"/>
</dbReference>
<evidence type="ECO:0000256" key="1">
    <source>
        <dbReference type="ARBA" id="ARBA00010529"/>
    </source>
</evidence>
<dbReference type="InterPro" id="IPR010992">
    <property type="entry name" value="IHF-like_DNA-bd_dom_sf"/>
</dbReference>